<dbReference type="InterPro" id="IPR036390">
    <property type="entry name" value="WH_DNA-bd_sf"/>
</dbReference>
<keyword evidence="1" id="KW-0805">Transcription regulation</keyword>
<evidence type="ECO:0000313" key="5">
    <source>
        <dbReference type="EMBL" id="GAL19106.1"/>
    </source>
</evidence>
<dbReference type="InterPro" id="IPR036388">
    <property type="entry name" value="WH-like_DNA-bd_sf"/>
</dbReference>
<evidence type="ECO:0000256" key="3">
    <source>
        <dbReference type="ARBA" id="ARBA00023163"/>
    </source>
</evidence>
<keyword evidence="6" id="KW-1185">Reference proteome</keyword>
<comment type="caution">
    <text evidence="5">The sequence shown here is derived from an EMBL/GenBank/DDBJ whole genome shotgun (WGS) entry which is preliminary data.</text>
</comment>
<dbReference type="InterPro" id="IPR000524">
    <property type="entry name" value="Tscrpt_reg_HTH_GntR"/>
</dbReference>
<organism evidence="5 6">
    <name type="scientific">Vibrio maritimus</name>
    <dbReference type="NCBI Taxonomy" id="990268"/>
    <lineage>
        <taxon>Bacteria</taxon>
        <taxon>Pseudomonadati</taxon>
        <taxon>Pseudomonadota</taxon>
        <taxon>Gammaproteobacteria</taxon>
        <taxon>Vibrionales</taxon>
        <taxon>Vibrionaceae</taxon>
        <taxon>Vibrio</taxon>
    </lineage>
</organism>
<gene>
    <name evidence="5" type="ORF">JCM19235_2529</name>
</gene>
<dbReference type="GO" id="GO:0003700">
    <property type="term" value="F:DNA-binding transcription factor activity"/>
    <property type="evidence" value="ECO:0007669"/>
    <property type="project" value="InterPro"/>
</dbReference>
<accession>A0A090RV03</accession>
<dbReference type="Proteomes" id="UP000029228">
    <property type="component" value="Unassembled WGS sequence"/>
</dbReference>
<evidence type="ECO:0000259" key="4">
    <source>
        <dbReference type="Pfam" id="PF00392"/>
    </source>
</evidence>
<name>A0A090RV03_9VIBR</name>
<sequence>MSVELAMNDELPLKEGTKSENLTERLIEEIVEGRIESGSKISEPELAKRFEVSRGLCARLS</sequence>
<dbReference type="GO" id="GO:0003677">
    <property type="term" value="F:DNA binding"/>
    <property type="evidence" value="ECO:0007669"/>
    <property type="project" value="UniProtKB-KW"/>
</dbReference>
<evidence type="ECO:0000313" key="6">
    <source>
        <dbReference type="Proteomes" id="UP000029228"/>
    </source>
</evidence>
<dbReference type="STRING" id="990268.JCM19235_2529"/>
<evidence type="ECO:0000256" key="1">
    <source>
        <dbReference type="ARBA" id="ARBA00023015"/>
    </source>
</evidence>
<reference evidence="5 6" key="1">
    <citation type="submission" date="2014-09" db="EMBL/GenBank/DDBJ databases">
        <title>Vibrio maritimus JCM 19235. (C45) whole genome shotgun sequence.</title>
        <authorList>
            <person name="Sawabe T."/>
            <person name="Meirelles P."/>
            <person name="Nakanishi M."/>
            <person name="Sayaka M."/>
            <person name="Hattori M."/>
            <person name="Ohkuma M."/>
        </authorList>
    </citation>
    <scope>NUCLEOTIDE SEQUENCE [LARGE SCALE GENOMIC DNA]</scope>
    <source>
        <strain evidence="6">JCM19235</strain>
    </source>
</reference>
<keyword evidence="2" id="KW-0238">DNA-binding</keyword>
<dbReference type="Gene3D" id="1.10.10.10">
    <property type="entry name" value="Winged helix-like DNA-binding domain superfamily/Winged helix DNA-binding domain"/>
    <property type="match status" value="1"/>
</dbReference>
<reference evidence="5 6" key="2">
    <citation type="submission" date="2014-09" db="EMBL/GenBank/DDBJ databases">
        <authorList>
            <consortium name="NBRP consortium"/>
            <person name="Sawabe T."/>
            <person name="Meirelles P."/>
            <person name="Nakanishi M."/>
            <person name="Sayaka M."/>
            <person name="Hattori M."/>
            <person name="Ohkuma M."/>
        </authorList>
    </citation>
    <scope>NUCLEOTIDE SEQUENCE [LARGE SCALE GENOMIC DNA]</scope>
    <source>
        <strain evidence="6">JCM19235</strain>
    </source>
</reference>
<dbReference type="EMBL" id="BBMR01000003">
    <property type="protein sequence ID" value="GAL19106.1"/>
    <property type="molecule type" value="Genomic_DNA"/>
</dbReference>
<dbReference type="SUPFAM" id="SSF46785">
    <property type="entry name" value="Winged helix' DNA-binding domain"/>
    <property type="match status" value="1"/>
</dbReference>
<feature type="domain" description="HTH gntR-type" evidence="4">
    <location>
        <begin position="19"/>
        <end position="54"/>
    </location>
</feature>
<dbReference type="AlphaFoldDB" id="A0A090RV03"/>
<protein>
    <submittedName>
        <fullName evidence="5">Propionate catabolism operon transcriptional regulator of GntR family</fullName>
    </submittedName>
</protein>
<evidence type="ECO:0000256" key="2">
    <source>
        <dbReference type="ARBA" id="ARBA00023125"/>
    </source>
</evidence>
<dbReference type="Pfam" id="PF00392">
    <property type="entry name" value="GntR"/>
    <property type="match status" value="1"/>
</dbReference>
<keyword evidence="3" id="KW-0804">Transcription</keyword>
<proteinExistence type="predicted"/>